<name>A0ABS2VZL6_STRAS</name>
<sequence length="248" mass="26778">MTYVDMAAVRRLGEADAKRFTTVGRPANRLLDSYTPGPWGEHLELSQIDTTVDAEDTGRWVGSFDAAAITASLKSHGYTSGQEDGRQVWKHPGGTRPSLEVSDHEIAYSFGDTEPMTDVHPKKGASLADRAEYQRLADCLGDVYRADIAPLTAAKPVRLSALGQQADSAARNTEVLCALVEDEATADRLLDSLRSVVREKAPRYDGTEVTVQKGDRPVVRVTVPDTAAQQPGRLFLSDIDLGLAVAGL</sequence>
<evidence type="ECO:0000313" key="3">
    <source>
        <dbReference type="Proteomes" id="UP000788262"/>
    </source>
</evidence>
<gene>
    <name evidence="2" type="ORF">JS756_31730</name>
</gene>
<protein>
    <submittedName>
        <fullName evidence="2">Uncharacterized protein</fullName>
    </submittedName>
</protein>
<organism evidence="2 3">
    <name type="scientific">Streptomyces actuosus</name>
    <dbReference type="NCBI Taxonomy" id="1885"/>
    <lineage>
        <taxon>Bacteria</taxon>
        <taxon>Bacillati</taxon>
        <taxon>Actinomycetota</taxon>
        <taxon>Actinomycetes</taxon>
        <taxon>Kitasatosporales</taxon>
        <taxon>Streptomycetaceae</taxon>
        <taxon>Streptomyces</taxon>
    </lineage>
</organism>
<evidence type="ECO:0000313" key="2">
    <source>
        <dbReference type="EMBL" id="MBN0048586.1"/>
    </source>
</evidence>
<feature type="region of interest" description="Disordered" evidence="1">
    <location>
        <begin position="76"/>
        <end position="96"/>
    </location>
</feature>
<accession>A0ABS2VZL6</accession>
<dbReference type="Proteomes" id="UP000788262">
    <property type="component" value="Unassembled WGS sequence"/>
</dbReference>
<comment type="caution">
    <text evidence="2">The sequence shown here is derived from an EMBL/GenBank/DDBJ whole genome shotgun (WGS) entry which is preliminary data.</text>
</comment>
<evidence type="ECO:0000256" key="1">
    <source>
        <dbReference type="SAM" id="MobiDB-lite"/>
    </source>
</evidence>
<keyword evidence="3" id="KW-1185">Reference proteome</keyword>
<reference evidence="2 3" key="1">
    <citation type="submission" date="2021-02" db="EMBL/GenBank/DDBJ databases">
        <title>Whole genome sequencing of Streptomyces actuosus VRA1.</title>
        <authorList>
            <person name="Sen G."/>
            <person name="Sen A."/>
        </authorList>
    </citation>
    <scope>NUCLEOTIDE SEQUENCE [LARGE SCALE GENOMIC DNA]</scope>
    <source>
        <strain evidence="2 3">VRA1</strain>
    </source>
</reference>
<proteinExistence type="predicted"/>
<dbReference type="EMBL" id="JAFFZS010000042">
    <property type="protein sequence ID" value="MBN0048586.1"/>
    <property type="molecule type" value="Genomic_DNA"/>
</dbReference>